<protein>
    <submittedName>
        <fullName evidence="1">Uncharacterized protein</fullName>
    </submittedName>
</protein>
<accession>A0A5B7I4F4</accession>
<proteinExistence type="predicted"/>
<dbReference type="EMBL" id="VSRR010041608">
    <property type="protein sequence ID" value="MPC75664.1"/>
    <property type="molecule type" value="Genomic_DNA"/>
</dbReference>
<comment type="caution">
    <text evidence="1">The sequence shown here is derived from an EMBL/GenBank/DDBJ whole genome shotgun (WGS) entry which is preliminary data.</text>
</comment>
<gene>
    <name evidence="1" type="ORF">E2C01_070057</name>
</gene>
<evidence type="ECO:0000313" key="1">
    <source>
        <dbReference type="EMBL" id="MPC75664.1"/>
    </source>
</evidence>
<sequence>MTGRPAAPRLAARRVAAVAHFIPDLCPIVPQLKGLFIPHLDRLQHCQTVIQQHLTARWETF</sequence>
<dbReference type="AlphaFoldDB" id="A0A5B7I4F4"/>
<reference evidence="1 2" key="1">
    <citation type="submission" date="2019-05" db="EMBL/GenBank/DDBJ databases">
        <title>Another draft genome of Portunus trituberculatus and its Hox gene families provides insights of decapod evolution.</title>
        <authorList>
            <person name="Jeong J.-H."/>
            <person name="Song I."/>
            <person name="Kim S."/>
            <person name="Choi T."/>
            <person name="Kim D."/>
            <person name="Ryu S."/>
            <person name="Kim W."/>
        </authorList>
    </citation>
    <scope>NUCLEOTIDE SEQUENCE [LARGE SCALE GENOMIC DNA]</scope>
    <source>
        <tissue evidence="1">Muscle</tissue>
    </source>
</reference>
<dbReference type="Proteomes" id="UP000324222">
    <property type="component" value="Unassembled WGS sequence"/>
</dbReference>
<keyword evidence="2" id="KW-1185">Reference proteome</keyword>
<evidence type="ECO:0000313" key="2">
    <source>
        <dbReference type="Proteomes" id="UP000324222"/>
    </source>
</evidence>
<name>A0A5B7I4F4_PORTR</name>
<organism evidence="1 2">
    <name type="scientific">Portunus trituberculatus</name>
    <name type="common">Swimming crab</name>
    <name type="synonym">Neptunus trituberculatus</name>
    <dbReference type="NCBI Taxonomy" id="210409"/>
    <lineage>
        <taxon>Eukaryota</taxon>
        <taxon>Metazoa</taxon>
        <taxon>Ecdysozoa</taxon>
        <taxon>Arthropoda</taxon>
        <taxon>Crustacea</taxon>
        <taxon>Multicrustacea</taxon>
        <taxon>Malacostraca</taxon>
        <taxon>Eumalacostraca</taxon>
        <taxon>Eucarida</taxon>
        <taxon>Decapoda</taxon>
        <taxon>Pleocyemata</taxon>
        <taxon>Brachyura</taxon>
        <taxon>Eubrachyura</taxon>
        <taxon>Portunoidea</taxon>
        <taxon>Portunidae</taxon>
        <taxon>Portuninae</taxon>
        <taxon>Portunus</taxon>
    </lineage>
</organism>